<dbReference type="AlphaFoldDB" id="A0AAN7AQ29"/>
<protein>
    <submittedName>
        <fullName evidence="2">Uncharacterized protein</fullName>
    </submittedName>
</protein>
<keyword evidence="3" id="KW-1185">Reference proteome</keyword>
<dbReference type="Proteomes" id="UP001303160">
    <property type="component" value="Unassembled WGS sequence"/>
</dbReference>
<reference evidence="2" key="2">
    <citation type="submission" date="2023-05" db="EMBL/GenBank/DDBJ databases">
        <authorList>
            <consortium name="Lawrence Berkeley National Laboratory"/>
            <person name="Steindorff A."/>
            <person name="Hensen N."/>
            <person name="Bonometti L."/>
            <person name="Westerberg I."/>
            <person name="Brannstrom I.O."/>
            <person name="Guillou S."/>
            <person name="Cros-Aarteil S."/>
            <person name="Calhoun S."/>
            <person name="Haridas S."/>
            <person name="Kuo A."/>
            <person name="Mondo S."/>
            <person name="Pangilinan J."/>
            <person name="Riley R."/>
            <person name="Labutti K."/>
            <person name="Andreopoulos B."/>
            <person name="Lipzen A."/>
            <person name="Chen C."/>
            <person name="Yanf M."/>
            <person name="Daum C."/>
            <person name="Ng V."/>
            <person name="Clum A."/>
            <person name="Ohm R."/>
            <person name="Martin F."/>
            <person name="Silar P."/>
            <person name="Natvig D."/>
            <person name="Lalanne C."/>
            <person name="Gautier V."/>
            <person name="Ament-Velasquez S.L."/>
            <person name="Kruys A."/>
            <person name="Hutchinson M.I."/>
            <person name="Powell A.J."/>
            <person name="Barry K."/>
            <person name="Miller A.N."/>
            <person name="Grigoriev I.V."/>
            <person name="Debuchy R."/>
            <person name="Gladieux P."/>
            <person name="Thoren M.H."/>
            <person name="Johannesson H."/>
        </authorList>
    </citation>
    <scope>NUCLEOTIDE SEQUENCE</scope>
    <source>
        <strain evidence="2">CBS 315.58</strain>
    </source>
</reference>
<dbReference type="InterPro" id="IPR036770">
    <property type="entry name" value="Ankyrin_rpt-contain_sf"/>
</dbReference>
<reference evidence="2" key="1">
    <citation type="journal article" date="2023" name="Mol. Phylogenet. Evol.">
        <title>Genome-scale phylogeny and comparative genomics of the fungal order Sordariales.</title>
        <authorList>
            <person name="Hensen N."/>
            <person name="Bonometti L."/>
            <person name="Westerberg I."/>
            <person name="Brannstrom I.O."/>
            <person name="Guillou S."/>
            <person name="Cros-Aarteil S."/>
            <person name="Calhoun S."/>
            <person name="Haridas S."/>
            <person name="Kuo A."/>
            <person name="Mondo S."/>
            <person name="Pangilinan J."/>
            <person name="Riley R."/>
            <person name="LaButti K."/>
            <person name="Andreopoulos B."/>
            <person name="Lipzen A."/>
            <person name="Chen C."/>
            <person name="Yan M."/>
            <person name="Daum C."/>
            <person name="Ng V."/>
            <person name="Clum A."/>
            <person name="Steindorff A."/>
            <person name="Ohm R.A."/>
            <person name="Martin F."/>
            <person name="Silar P."/>
            <person name="Natvig D.O."/>
            <person name="Lalanne C."/>
            <person name="Gautier V."/>
            <person name="Ament-Velasquez S.L."/>
            <person name="Kruys A."/>
            <person name="Hutchinson M.I."/>
            <person name="Powell A.J."/>
            <person name="Barry K."/>
            <person name="Miller A.N."/>
            <person name="Grigoriev I.V."/>
            <person name="Debuchy R."/>
            <person name="Gladieux P."/>
            <person name="Hiltunen Thoren M."/>
            <person name="Johannesson H."/>
        </authorList>
    </citation>
    <scope>NUCLEOTIDE SEQUENCE</scope>
    <source>
        <strain evidence="2">CBS 315.58</strain>
    </source>
</reference>
<accession>A0AAN7AQ29</accession>
<gene>
    <name evidence="2" type="ORF">QBC40DRAFT_334716</name>
</gene>
<dbReference type="SUPFAM" id="SSF48403">
    <property type="entry name" value="Ankyrin repeat"/>
    <property type="match status" value="1"/>
</dbReference>
<dbReference type="Gene3D" id="1.25.40.20">
    <property type="entry name" value="Ankyrin repeat-containing domain"/>
    <property type="match status" value="1"/>
</dbReference>
<evidence type="ECO:0000313" key="2">
    <source>
        <dbReference type="EMBL" id="KAK4196956.1"/>
    </source>
</evidence>
<evidence type="ECO:0000256" key="1">
    <source>
        <dbReference type="SAM" id="MobiDB-lite"/>
    </source>
</evidence>
<sequence length="712" mass="81221">MIGNRSGSHITPSSHQGDSGVKFETRSAKANTGLSLGICADSLVHCAGQCKRAEYARLISGSIALTHAVGKVGDLILSFSQLWKEIKDVPETILTSVAQLEHYGWCIDAVESEIQAAIGVGRQPTSLYARAIQHFRHVHNELDELTRDLMNDIASSRRHKRYIARAEAVLFKKTLLEKHEKRLRLALKMVDMTLHLLTITQINLQPDIIASKVVESIKINNYQPSKRPQKSAEDTERTGPLLSKPATSSTGQVWRRTWTLKGCLVLEYSVGRLPGVPRFKGYRVRFCISPWFLSKAWDFQVLRATRGWDAALRHYTIVQSDSGLFSRLVGEDAISPNQLRRLFVQGLATPFVMDAEGRTLLHYAMASRLDLVEPLLISGVDIGANTFDGFSPLDFLDMTQYSNLRPEEQLAFQKALISYGAYDLLDLHTERLFLALMASDTSVADFLVPEVLSNYYDWPWGNFYHSTWTTRFVSWWNISGKIKECQFEYHSDCQHVSQMADIQSEEPGFMGSVLHYIAWMCFESARQLEQSCRSIPHDLESELQRAYVTRKWDVVKYLLASAAAIGDVPDFHLGHSKRNVTPLFRGFAQCGTPYMKYQQECQRCWRRAANMTLRAWVEDLEGTGIDLEEYGRATIAVSEDIGDLQSKRRQEPPSFSREYAEFGYLCKNIEYGPNVENWAFVFEWNIPWEDFLEDFWDWIYTPPLDIPGAWVD</sequence>
<evidence type="ECO:0000313" key="3">
    <source>
        <dbReference type="Proteomes" id="UP001303160"/>
    </source>
</evidence>
<organism evidence="2 3">
    <name type="scientific">Triangularia verruculosa</name>
    <dbReference type="NCBI Taxonomy" id="2587418"/>
    <lineage>
        <taxon>Eukaryota</taxon>
        <taxon>Fungi</taxon>
        <taxon>Dikarya</taxon>
        <taxon>Ascomycota</taxon>
        <taxon>Pezizomycotina</taxon>
        <taxon>Sordariomycetes</taxon>
        <taxon>Sordariomycetidae</taxon>
        <taxon>Sordariales</taxon>
        <taxon>Podosporaceae</taxon>
        <taxon>Triangularia</taxon>
    </lineage>
</organism>
<feature type="region of interest" description="Disordered" evidence="1">
    <location>
        <begin position="1"/>
        <end position="21"/>
    </location>
</feature>
<feature type="compositionally biased region" description="Polar residues" evidence="1">
    <location>
        <begin position="1"/>
        <end position="17"/>
    </location>
</feature>
<name>A0AAN7AQ29_9PEZI</name>
<comment type="caution">
    <text evidence="2">The sequence shown here is derived from an EMBL/GenBank/DDBJ whole genome shotgun (WGS) entry which is preliminary data.</text>
</comment>
<dbReference type="EMBL" id="MU863973">
    <property type="protein sequence ID" value="KAK4196956.1"/>
    <property type="molecule type" value="Genomic_DNA"/>
</dbReference>
<proteinExistence type="predicted"/>
<feature type="region of interest" description="Disordered" evidence="1">
    <location>
        <begin position="224"/>
        <end position="248"/>
    </location>
</feature>